<dbReference type="VEuPathDB" id="FungiDB:SPRG_02063"/>
<dbReference type="GeneID" id="24124632"/>
<evidence type="ECO:0000313" key="3">
    <source>
        <dbReference type="Proteomes" id="UP000030745"/>
    </source>
</evidence>
<feature type="transmembrane region" description="Helical" evidence="1">
    <location>
        <begin position="265"/>
        <end position="286"/>
    </location>
</feature>
<keyword evidence="1" id="KW-0812">Transmembrane</keyword>
<proteinExistence type="predicted"/>
<dbReference type="RefSeq" id="XP_012196010.1">
    <property type="nucleotide sequence ID" value="XM_012340620.1"/>
</dbReference>
<dbReference type="KEGG" id="spar:SPRG_02063"/>
<feature type="transmembrane region" description="Helical" evidence="1">
    <location>
        <begin position="187"/>
        <end position="214"/>
    </location>
</feature>
<protein>
    <submittedName>
        <fullName evidence="2">Uncharacterized protein</fullName>
    </submittedName>
</protein>
<reference evidence="2 3" key="1">
    <citation type="journal article" date="2013" name="PLoS Genet.">
        <title>Distinctive expansion of potential virulence genes in the genome of the oomycete fish pathogen Saprolegnia parasitica.</title>
        <authorList>
            <person name="Jiang R.H."/>
            <person name="de Bruijn I."/>
            <person name="Haas B.J."/>
            <person name="Belmonte R."/>
            <person name="Lobach L."/>
            <person name="Christie J."/>
            <person name="van den Ackerveken G."/>
            <person name="Bottin A."/>
            <person name="Bulone V."/>
            <person name="Diaz-Moreno S.M."/>
            <person name="Dumas B."/>
            <person name="Fan L."/>
            <person name="Gaulin E."/>
            <person name="Govers F."/>
            <person name="Grenville-Briggs L.J."/>
            <person name="Horner N.R."/>
            <person name="Levin J.Z."/>
            <person name="Mammella M."/>
            <person name="Meijer H.J."/>
            <person name="Morris P."/>
            <person name="Nusbaum C."/>
            <person name="Oome S."/>
            <person name="Phillips A.J."/>
            <person name="van Rooyen D."/>
            <person name="Rzeszutek E."/>
            <person name="Saraiva M."/>
            <person name="Secombes C.J."/>
            <person name="Seidl M.F."/>
            <person name="Snel B."/>
            <person name="Stassen J.H."/>
            <person name="Sykes S."/>
            <person name="Tripathy S."/>
            <person name="van den Berg H."/>
            <person name="Vega-Arreguin J.C."/>
            <person name="Wawra S."/>
            <person name="Young S.K."/>
            <person name="Zeng Q."/>
            <person name="Dieguez-Uribeondo J."/>
            <person name="Russ C."/>
            <person name="Tyler B.M."/>
            <person name="van West P."/>
        </authorList>
    </citation>
    <scope>NUCLEOTIDE SEQUENCE [LARGE SCALE GENOMIC DNA]</scope>
    <source>
        <strain evidence="2 3">CBS 223.65</strain>
    </source>
</reference>
<name>A0A067CRE6_SAPPC</name>
<gene>
    <name evidence="2" type="ORF">SPRG_02063</name>
</gene>
<feature type="transmembrane region" description="Helical" evidence="1">
    <location>
        <begin position="74"/>
        <end position="91"/>
    </location>
</feature>
<organism evidence="2 3">
    <name type="scientific">Saprolegnia parasitica (strain CBS 223.65)</name>
    <dbReference type="NCBI Taxonomy" id="695850"/>
    <lineage>
        <taxon>Eukaryota</taxon>
        <taxon>Sar</taxon>
        <taxon>Stramenopiles</taxon>
        <taxon>Oomycota</taxon>
        <taxon>Saprolegniomycetes</taxon>
        <taxon>Saprolegniales</taxon>
        <taxon>Saprolegniaceae</taxon>
        <taxon>Saprolegnia</taxon>
    </lineage>
</organism>
<feature type="transmembrane region" description="Helical" evidence="1">
    <location>
        <begin position="298"/>
        <end position="315"/>
    </location>
</feature>
<feature type="transmembrane region" description="Helical" evidence="1">
    <location>
        <begin position="162"/>
        <end position="180"/>
    </location>
</feature>
<keyword evidence="3" id="KW-1185">Reference proteome</keyword>
<sequence length="325" mass="34248">MLATWMDASGLVLLSDAGRSMNLTRHAYAMLLDAAQAKLVDDHDKDPRAHAVALLVAGVMAIVVGCMAMRCRRAVLASVAYIIVLGVFCFVTGSDPFAPLAVLFAVSLVAVLARSEAHLTHALLLPLAAGLRVFSTYCVDGLHTGATTRLDFVVDATGLDASVLLTALALSSAGIYCYSGRLLKRSFVFASLAVVLGAWLSVVYALGLACLLTWLQKFGWALLALVFLVEFAFAAMPTTPVVLLLRDVGGLYVLAVAGRRQLVKLLTIGHDGVILGAVAIPCYGLVNDIVRVMTGYEIPGILTGALLGFALMRLSKQATQEAAGN</sequence>
<dbReference type="OMA" id="WLQKFGW"/>
<dbReference type="OrthoDB" id="10469853at2759"/>
<keyword evidence="1" id="KW-1133">Transmembrane helix</keyword>
<evidence type="ECO:0000313" key="2">
    <source>
        <dbReference type="EMBL" id="KDO33254.1"/>
    </source>
</evidence>
<dbReference type="AlphaFoldDB" id="A0A067CRE6"/>
<dbReference type="EMBL" id="KK583193">
    <property type="protein sequence ID" value="KDO33254.1"/>
    <property type="molecule type" value="Genomic_DNA"/>
</dbReference>
<dbReference type="Proteomes" id="UP000030745">
    <property type="component" value="Unassembled WGS sequence"/>
</dbReference>
<evidence type="ECO:0000256" key="1">
    <source>
        <dbReference type="SAM" id="Phobius"/>
    </source>
</evidence>
<feature type="transmembrane region" description="Helical" evidence="1">
    <location>
        <begin position="49"/>
        <end position="67"/>
    </location>
</feature>
<feature type="transmembrane region" description="Helical" evidence="1">
    <location>
        <begin position="220"/>
        <end position="245"/>
    </location>
</feature>
<accession>A0A067CRE6</accession>
<keyword evidence="1" id="KW-0472">Membrane</keyword>